<protein>
    <submittedName>
        <fullName evidence="2">DUF2523 domain-containing protein</fullName>
    </submittedName>
</protein>
<keyword evidence="1" id="KW-0472">Membrane</keyword>
<dbReference type="InterPro" id="IPR019670">
    <property type="entry name" value="DUF2523"/>
</dbReference>
<reference evidence="2 3" key="1">
    <citation type="submission" date="2020-01" db="EMBL/GenBank/DDBJ databases">
        <title>Genome sequencing of strain KACC 21265.</title>
        <authorList>
            <person name="Heo J."/>
            <person name="Kim S.-J."/>
            <person name="Kim J.-S."/>
            <person name="Hong S.-B."/>
            <person name="Kwon S.-W."/>
        </authorList>
    </citation>
    <scope>NUCLEOTIDE SEQUENCE [LARGE SCALE GENOMIC DNA]</scope>
    <source>
        <strain evidence="2 3">KACC 21265</strain>
    </source>
</reference>
<dbReference type="Pfam" id="PF10734">
    <property type="entry name" value="DUF2523"/>
    <property type="match status" value="1"/>
</dbReference>
<keyword evidence="3" id="KW-1185">Reference proteome</keyword>
<dbReference type="RefSeq" id="WP_160550269.1">
    <property type="nucleotide sequence ID" value="NZ_CP047650.1"/>
</dbReference>
<feature type="transmembrane region" description="Helical" evidence="1">
    <location>
        <begin position="62"/>
        <end position="85"/>
    </location>
</feature>
<proteinExistence type="predicted"/>
<keyword evidence="1" id="KW-0812">Transmembrane</keyword>
<evidence type="ECO:0000313" key="3">
    <source>
        <dbReference type="Proteomes" id="UP000464787"/>
    </source>
</evidence>
<name>A0A857J0Y7_9BURK</name>
<dbReference type="KEGG" id="xyk:GT347_01330"/>
<sequence>MPAIAAAIGWVLLQVAGSFAVQMLVGLGVGVLTFSGMDVTLGWLKTQALASFSALDPTIVGLLAYMKVGVAMNIIFSALVMRLTLAGVQSGTFKKWVHK</sequence>
<keyword evidence="1" id="KW-1133">Transmembrane helix</keyword>
<organism evidence="2 3">
    <name type="scientific">Xylophilus rhododendri</name>
    <dbReference type="NCBI Taxonomy" id="2697032"/>
    <lineage>
        <taxon>Bacteria</taxon>
        <taxon>Pseudomonadati</taxon>
        <taxon>Pseudomonadota</taxon>
        <taxon>Betaproteobacteria</taxon>
        <taxon>Burkholderiales</taxon>
        <taxon>Xylophilus</taxon>
    </lineage>
</organism>
<gene>
    <name evidence="2" type="ORF">GT347_01330</name>
</gene>
<dbReference type="Proteomes" id="UP000464787">
    <property type="component" value="Chromosome"/>
</dbReference>
<accession>A0A857J0Y7</accession>
<dbReference type="AlphaFoldDB" id="A0A857J0Y7"/>
<dbReference type="EMBL" id="CP047650">
    <property type="protein sequence ID" value="QHI96751.1"/>
    <property type="molecule type" value="Genomic_DNA"/>
</dbReference>
<evidence type="ECO:0000256" key="1">
    <source>
        <dbReference type="SAM" id="Phobius"/>
    </source>
</evidence>
<evidence type="ECO:0000313" key="2">
    <source>
        <dbReference type="EMBL" id="QHI96751.1"/>
    </source>
</evidence>